<accession>A0ABP6W596</accession>
<evidence type="ECO:0000313" key="2">
    <source>
        <dbReference type="EMBL" id="GAA3544466.1"/>
    </source>
</evidence>
<comment type="caution">
    <text evidence="2">The sequence shown here is derived from an EMBL/GenBank/DDBJ whole genome shotgun (WGS) entry which is preliminary data.</text>
</comment>
<keyword evidence="3" id="KW-1185">Reference proteome</keyword>
<organism evidence="2 3">
    <name type="scientific">Nocardioides daeguensis</name>
    <dbReference type="NCBI Taxonomy" id="908359"/>
    <lineage>
        <taxon>Bacteria</taxon>
        <taxon>Bacillati</taxon>
        <taxon>Actinomycetota</taxon>
        <taxon>Actinomycetes</taxon>
        <taxon>Propionibacteriales</taxon>
        <taxon>Nocardioidaceae</taxon>
        <taxon>Nocardioides</taxon>
    </lineage>
</organism>
<evidence type="ECO:0000313" key="3">
    <source>
        <dbReference type="Proteomes" id="UP001500301"/>
    </source>
</evidence>
<protein>
    <recommendedName>
        <fullName evidence="4">Secreted protein</fullName>
    </recommendedName>
</protein>
<evidence type="ECO:0000256" key="1">
    <source>
        <dbReference type="SAM" id="SignalP"/>
    </source>
</evidence>
<sequence>MRTKLIWAVGFPACVAALVAQVAVPGPAHAALSGSDHTFVSPGSQYAYWNASFRNIQLISSPTSSMSTTRCMDAMLDWQVTSGHYDARVIRSCQPGGQESTDPGGNGVWIEPSGWGGATVTDMQKGWGMRINDTYSGGNFAWYAKEAFAGTLGVEYDARPRTCIDKFARVRTKYQDGHTESCDSDPRDANG</sequence>
<keyword evidence="1" id="KW-0732">Signal</keyword>
<name>A0ABP6W596_9ACTN</name>
<reference evidence="3" key="1">
    <citation type="journal article" date="2019" name="Int. J. Syst. Evol. Microbiol.">
        <title>The Global Catalogue of Microorganisms (GCM) 10K type strain sequencing project: providing services to taxonomists for standard genome sequencing and annotation.</title>
        <authorList>
            <consortium name="The Broad Institute Genomics Platform"/>
            <consortium name="The Broad Institute Genome Sequencing Center for Infectious Disease"/>
            <person name="Wu L."/>
            <person name="Ma J."/>
        </authorList>
    </citation>
    <scope>NUCLEOTIDE SEQUENCE [LARGE SCALE GENOMIC DNA]</scope>
    <source>
        <strain evidence="3">JCM 17460</strain>
    </source>
</reference>
<gene>
    <name evidence="2" type="ORF">GCM10022263_34430</name>
</gene>
<feature type="signal peptide" evidence="1">
    <location>
        <begin position="1"/>
        <end position="30"/>
    </location>
</feature>
<feature type="chain" id="PRO_5046178289" description="Secreted protein" evidence="1">
    <location>
        <begin position="31"/>
        <end position="191"/>
    </location>
</feature>
<dbReference type="Proteomes" id="UP001500301">
    <property type="component" value="Unassembled WGS sequence"/>
</dbReference>
<proteinExistence type="predicted"/>
<evidence type="ECO:0008006" key="4">
    <source>
        <dbReference type="Google" id="ProtNLM"/>
    </source>
</evidence>
<dbReference type="EMBL" id="BAABBB010000018">
    <property type="protein sequence ID" value="GAA3544466.1"/>
    <property type="molecule type" value="Genomic_DNA"/>
</dbReference>
<dbReference type="RefSeq" id="WP_218233393.1">
    <property type="nucleotide sequence ID" value="NZ_BAABBB010000018.1"/>
</dbReference>